<dbReference type="AlphaFoldDB" id="A0A2X0XME9"/>
<protein>
    <submittedName>
        <fullName evidence="10">GerC family spore germination protein</fullName>
    </submittedName>
</protein>
<evidence type="ECO:0000313" key="10">
    <source>
        <dbReference type="EMBL" id="SPU00294.1"/>
    </source>
</evidence>
<evidence type="ECO:0000256" key="5">
    <source>
        <dbReference type="ARBA" id="ARBA00023136"/>
    </source>
</evidence>
<evidence type="ECO:0000256" key="4">
    <source>
        <dbReference type="ARBA" id="ARBA00022729"/>
    </source>
</evidence>
<feature type="domain" description="Spore germination protein N-terminal" evidence="9">
    <location>
        <begin position="27"/>
        <end position="192"/>
    </location>
</feature>
<accession>A0A2X0XME9</accession>
<organism evidence="10 11">
    <name type="scientific">Lysinibacillus capsici</name>
    <dbReference type="NCBI Taxonomy" id="2115968"/>
    <lineage>
        <taxon>Bacteria</taxon>
        <taxon>Bacillati</taxon>
        <taxon>Bacillota</taxon>
        <taxon>Bacilli</taxon>
        <taxon>Bacillales</taxon>
        <taxon>Bacillaceae</taxon>
        <taxon>Lysinibacillus</taxon>
    </lineage>
</organism>
<keyword evidence="7" id="KW-0449">Lipoprotein</keyword>
<dbReference type="Proteomes" id="UP000251431">
    <property type="component" value="Unassembled WGS sequence"/>
</dbReference>
<dbReference type="PROSITE" id="PS51257">
    <property type="entry name" value="PROKAR_LIPOPROTEIN"/>
    <property type="match status" value="1"/>
</dbReference>
<sequence>MKNKHLCIISFLIFVLLTGCSKKELKVPLEDVGMVDSMAFDYIDENQMRLTVAIPQYSPEAEKDTQTFSITTDLVSSGIVEIEKQSDKKIVFNQLRVVLVNEDFARKGNVRKIVQHLYRNAEVGNKVLIAVVKDNAEAILKGDYPDKPSINFYLNNLLEPSINTAFNPNTNIHDFMYSITNPVVDTVLPYVEKRGEKLEIKGVAIFKGNQMHELIKPEEALVIQALSGQKNLAPLHLDLNAGHGEEKVMIDLIESSVKKESNKNMESPKLTIFLKIKGTLSEYKGERESHLFTVESISDLEKDVNKQLEQDISEFLARLNKTEVDPAGLSEEFRMYHHGKWTSKKTRELIRKLDVKVHVETSIISTGTLK</sequence>
<dbReference type="GO" id="GO:0016020">
    <property type="term" value="C:membrane"/>
    <property type="evidence" value="ECO:0007669"/>
    <property type="project" value="UniProtKB-SubCell"/>
</dbReference>
<keyword evidence="5" id="KW-0472">Membrane</keyword>
<proteinExistence type="inferred from homology"/>
<comment type="similarity">
    <text evidence="2">Belongs to the GerABKC lipoprotein family.</text>
</comment>
<dbReference type="InterPro" id="IPR046953">
    <property type="entry name" value="Spore_GerAC-like_C"/>
</dbReference>
<evidence type="ECO:0000256" key="6">
    <source>
        <dbReference type="ARBA" id="ARBA00023139"/>
    </source>
</evidence>
<evidence type="ECO:0000313" key="11">
    <source>
        <dbReference type="Proteomes" id="UP000251431"/>
    </source>
</evidence>
<dbReference type="EMBL" id="UAQE01000001">
    <property type="protein sequence ID" value="SPU00294.1"/>
    <property type="molecule type" value="Genomic_DNA"/>
</dbReference>
<dbReference type="RefSeq" id="WP_112117688.1">
    <property type="nucleotide sequence ID" value="NZ_JARMTG010000001.1"/>
</dbReference>
<feature type="domain" description="Spore germination GerAC-like C-terminal" evidence="8">
    <location>
        <begin position="201"/>
        <end position="367"/>
    </location>
</feature>
<dbReference type="PANTHER" id="PTHR35789">
    <property type="entry name" value="SPORE GERMINATION PROTEIN B3"/>
    <property type="match status" value="1"/>
</dbReference>
<keyword evidence="4" id="KW-0732">Signal</keyword>
<evidence type="ECO:0000256" key="1">
    <source>
        <dbReference type="ARBA" id="ARBA00004635"/>
    </source>
</evidence>
<dbReference type="Gene3D" id="3.30.300.210">
    <property type="entry name" value="Nutrient germinant receptor protein C, domain 3"/>
    <property type="match status" value="1"/>
</dbReference>
<dbReference type="InterPro" id="IPR038501">
    <property type="entry name" value="Spore_GerAC_C_sf"/>
</dbReference>
<evidence type="ECO:0000259" key="9">
    <source>
        <dbReference type="Pfam" id="PF25198"/>
    </source>
</evidence>
<keyword evidence="3" id="KW-0309">Germination</keyword>
<dbReference type="GO" id="GO:0009847">
    <property type="term" value="P:spore germination"/>
    <property type="evidence" value="ECO:0007669"/>
    <property type="project" value="InterPro"/>
</dbReference>
<name>A0A2X0XME9_9BACI</name>
<dbReference type="Pfam" id="PF25198">
    <property type="entry name" value="Spore_GerAC_N"/>
    <property type="match status" value="1"/>
</dbReference>
<evidence type="ECO:0000256" key="7">
    <source>
        <dbReference type="ARBA" id="ARBA00023288"/>
    </source>
</evidence>
<evidence type="ECO:0000256" key="2">
    <source>
        <dbReference type="ARBA" id="ARBA00007886"/>
    </source>
</evidence>
<dbReference type="PANTHER" id="PTHR35789:SF1">
    <property type="entry name" value="SPORE GERMINATION PROTEIN B3"/>
    <property type="match status" value="1"/>
</dbReference>
<comment type="subcellular location">
    <subcellularLocation>
        <location evidence="1">Membrane</location>
        <topology evidence="1">Lipid-anchor</topology>
    </subcellularLocation>
</comment>
<gene>
    <name evidence="10" type="primary">gerIC</name>
    <name evidence="10" type="ORF">NCTC7582_03176</name>
</gene>
<evidence type="ECO:0000256" key="3">
    <source>
        <dbReference type="ARBA" id="ARBA00022544"/>
    </source>
</evidence>
<dbReference type="InterPro" id="IPR008844">
    <property type="entry name" value="Spore_GerAC-like"/>
</dbReference>
<dbReference type="Pfam" id="PF05504">
    <property type="entry name" value="Spore_GerAC"/>
    <property type="match status" value="1"/>
</dbReference>
<dbReference type="InterPro" id="IPR057336">
    <property type="entry name" value="GerAC_N"/>
</dbReference>
<reference evidence="10 11" key="1">
    <citation type="submission" date="2018-06" db="EMBL/GenBank/DDBJ databases">
        <authorList>
            <consortium name="Pathogen Informatics"/>
            <person name="Doyle S."/>
        </authorList>
    </citation>
    <scope>NUCLEOTIDE SEQUENCE [LARGE SCALE GENOMIC DNA]</scope>
    <source>
        <strain evidence="10 11">NCTC7582</strain>
    </source>
</reference>
<evidence type="ECO:0000259" key="8">
    <source>
        <dbReference type="Pfam" id="PF05504"/>
    </source>
</evidence>
<dbReference type="NCBIfam" id="TIGR02887">
    <property type="entry name" value="spore_ger_x_C"/>
    <property type="match status" value="1"/>
</dbReference>
<dbReference type="STRING" id="1421.A2J09_03545"/>
<keyword evidence="6" id="KW-0564">Palmitate</keyword>